<dbReference type="CDD" id="cd00448">
    <property type="entry name" value="YjgF_YER057c_UK114_family"/>
    <property type="match status" value="1"/>
</dbReference>
<organism evidence="1 2">
    <name type="scientific">Tenggerimyces flavus</name>
    <dbReference type="NCBI Taxonomy" id="1708749"/>
    <lineage>
        <taxon>Bacteria</taxon>
        <taxon>Bacillati</taxon>
        <taxon>Actinomycetota</taxon>
        <taxon>Actinomycetes</taxon>
        <taxon>Propionibacteriales</taxon>
        <taxon>Nocardioidaceae</taxon>
        <taxon>Tenggerimyces</taxon>
    </lineage>
</organism>
<keyword evidence="1" id="KW-0378">Hydrolase</keyword>
<dbReference type="InterPro" id="IPR006175">
    <property type="entry name" value="YjgF/YER057c/UK114"/>
</dbReference>
<dbReference type="RefSeq" id="WP_205117412.1">
    <property type="nucleotide sequence ID" value="NZ_JAFBCM010000001.1"/>
</dbReference>
<dbReference type="GO" id="GO:0016787">
    <property type="term" value="F:hydrolase activity"/>
    <property type="evidence" value="ECO:0007669"/>
    <property type="project" value="UniProtKB-KW"/>
</dbReference>
<gene>
    <name evidence="1" type="ORF">ACFOUW_10140</name>
</gene>
<dbReference type="Proteomes" id="UP001595699">
    <property type="component" value="Unassembled WGS sequence"/>
</dbReference>
<accession>A0ABV7YAV3</accession>
<dbReference type="Pfam" id="PF01042">
    <property type="entry name" value="Ribonuc_L-PSP"/>
    <property type="match status" value="1"/>
</dbReference>
<dbReference type="SUPFAM" id="SSF55298">
    <property type="entry name" value="YjgF-like"/>
    <property type="match status" value="1"/>
</dbReference>
<dbReference type="PANTHER" id="PTHR11803">
    <property type="entry name" value="2-IMINOBUTANOATE/2-IMINOPROPANOATE DEAMINASE RIDA"/>
    <property type="match status" value="1"/>
</dbReference>
<reference evidence="2" key="1">
    <citation type="journal article" date="2019" name="Int. J. Syst. Evol. Microbiol.">
        <title>The Global Catalogue of Microorganisms (GCM) 10K type strain sequencing project: providing services to taxonomists for standard genome sequencing and annotation.</title>
        <authorList>
            <consortium name="The Broad Institute Genomics Platform"/>
            <consortium name="The Broad Institute Genome Sequencing Center for Infectious Disease"/>
            <person name="Wu L."/>
            <person name="Ma J."/>
        </authorList>
    </citation>
    <scope>NUCLEOTIDE SEQUENCE [LARGE SCALE GENOMIC DNA]</scope>
    <source>
        <strain evidence="2">CGMCC 4.7241</strain>
    </source>
</reference>
<protein>
    <submittedName>
        <fullName evidence="1">RidA family protein</fullName>
        <ecNumber evidence="1">3.5.-.-</ecNumber>
    </submittedName>
</protein>
<proteinExistence type="predicted"/>
<dbReference type="EC" id="3.5.-.-" evidence="1"/>
<evidence type="ECO:0000313" key="2">
    <source>
        <dbReference type="Proteomes" id="UP001595699"/>
    </source>
</evidence>
<dbReference type="InterPro" id="IPR035959">
    <property type="entry name" value="RutC-like_sf"/>
</dbReference>
<keyword evidence="2" id="KW-1185">Reference proteome</keyword>
<evidence type="ECO:0000313" key="1">
    <source>
        <dbReference type="EMBL" id="MFC3761199.1"/>
    </source>
</evidence>
<dbReference type="EMBL" id="JBHRZH010000006">
    <property type="protein sequence ID" value="MFC3761199.1"/>
    <property type="molecule type" value="Genomic_DNA"/>
</dbReference>
<name>A0ABV7YAV3_9ACTN</name>
<sequence length="132" mass="14196">MTEAGITAVNPSVLPPPTSTFTHGALVTGARRTLYVSGQVPWSDTEGNVPADFPTQARVTYANLLAVLAEAGMTVHNLAKLTVYLSDRAYRAPHGEVLEEVLQGHRPAFTSIITDIYSEAWLLEVDAIAVSF</sequence>
<dbReference type="Gene3D" id="3.30.1330.40">
    <property type="entry name" value="RutC-like"/>
    <property type="match status" value="1"/>
</dbReference>
<comment type="caution">
    <text evidence="1">The sequence shown here is derived from an EMBL/GenBank/DDBJ whole genome shotgun (WGS) entry which is preliminary data.</text>
</comment>
<dbReference type="PANTHER" id="PTHR11803:SF44">
    <property type="entry name" value="RUTC FAMILY PROTEIN YJGH"/>
    <property type="match status" value="1"/>
</dbReference>